<dbReference type="AlphaFoldDB" id="A0A9D4G4Q0"/>
<dbReference type="EMBL" id="JAIWYP010000006">
    <property type="protein sequence ID" value="KAH3810177.1"/>
    <property type="molecule type" value="Genomic_DNA"/>
</dbReference>
<name>A0A9D4G4Q0_DREPO</name>
<evidence type="ECO:0000313" key="2">
    <source>
        <dbReference type="Proteomes" id="UP000828390"/>
    </source>
</evidence>
<comment type="caution">
    <text evidence="1">The sequence shown here is derived from an EMBL/GenBank/DDBJ whole genome shotgun (WGS) entry which is preliminary data.</text>
</comment>
<protein>
    <submittedName>
        <fullName evidence="1">Uncharacterized protein</fullName>
    </submittedName>
</protein>
<organism evidence="1 2">
    <name type="scientific">Dreissena polymorpha</name>
    <name type="common">Zebra mussel</name>
    <name type="synonym">Mytilus polymorpha</name>
    <dbReference type="NCBI Taxonomy" id="45954"/>
    <lineage>
        <taxon>Eukaryota</taxon>
        <taxon>Metazoa</taxon>
        <taxon>Spiralia</taxon>
        <taxon>Lophotrochozoa</taxon>
        <taxon>Mollusca</taxon>
        <taxon>Bivalvia</taxon>
        <taxon>Autobranchia</taxon>
        <taxon>Heteroconchia</taxon>
        <taxon>Euheterodonta</taxon>
        <taxon>Imparidentia</taxon>
        <taxon>Neoheterodontei</taxon>
        <taxon>Myida</taxon>
        <taxon>Dreissenoidea</taxon>
        <taxon>Dreissenidae</taxon>
        <taxon>Dreissena</taxon>
    </lineage>
</organism>
<reference evidence="1" key="1">
    <citation type="journal article" date="2019" name="bioRxiv">
        <title>The Genome of the Zebra Mussel, Dreissena polymorpha: A Resource for Invasive Species Research.</title>
        <authorList>
            <person name="McCartney M.A."/>
            <person name="Auch B."/>
            <person name="Kono T."/>
            <person name="Mallez S."/>
            <person name="Zhang Y."/>
            <person name="Obille A."/>
            <person name="Becker A."/>
            <person name="Abrahante J.E."/>
            <person name="Garbe J."/>
            <person name="Badalamenti J.P."/>
            <person name="Herman A."/>
            <person name="Mangelson H."/>
            <person name="Liachko I."/>
            <person name="Sullivan S."/>
            <person name="Sone E.D."/>
            <person name="Koren S."/>
            <person name="Silverstein K.A.T."/>
            <person name="Beckman K.B."/>
            <person name="Gohl D.M."/>
        </authorList>
    </citation>
    <scope>NUCLEOTIDE SEQUENCE</scope>
    <source>
        <strain evidence="1">Duluth1</strain>
        <tissue evidence="1">Whole animal</tissue>
    </source>
</reference>
<reference evidence="1" key="2">
    <citation type="submission" date="2020-11" db="EMBL/GenBank/DDBJ databases">
        <authorList>
            <person name="McCartney M.A."/>
            <person name="Auch B."/>
            <person name="Kono T."/>
            <person name="Mallez S."/>
            <person name="Becker A."/>
            <person name="Gohl D.M."/>
            <person name="Silverstein K.A.T."/>
            <person name="Koren S."/>
            <person name="Bechman K.B."/>
            <person name="Herman A."/>
            <person name="Abrahante J.E."/>
            <person name="Garbe J."/>
        </authorList>
    </citation>
    <scope>NUCLEOTIDE SEQUENCE</scope>
    <source>
        <strain evidence="1">Duluth1</strain>
        <tissue evidence="1">Whole animal</tissue>
    </source>
</reference>
<keyword evidence="2" id="KW-1185">Reference proteome</keyword>
<sequence length="52" mass="6129">MMYPVSTLRTSYPLHKHQRSTQTARTGRELIAHTANICVSLILWRFIDSRDR</sequence>
<gene>
    <name evidence="1" type="ORF">DPMN_138566</name>
</gene>
<proteinExistence type="predicted"/>
<accession>A0A9D4G4Q0</accession>
<dbReference type="Proteomes" id="UP000828390">
    <property type="component" value="Unassembled WGS sequence"/>
</dbReference>
<evidence type="ECO:0000313" key="1">
    <source>
        <dbReference type="EMBL" id="KAH3810177.1"/>
    </source>
</evidence>